<comment type="caution">
    <text evidence="2">The sequence shown here is derived from an EMBL/GenBank/DDBJ whole genome shotgun (WGS) entry which is preliminary data.</text>
</comment>
<dbReference type="Proteomes" id="UP001287356">
    <property type="component" value="Unassembled WGS sequence"/>
</dbReference>
<dbReference type="AlphaFoldDB" id="A0AAE0JU07"/>
<accession>A0AAE0JU07</accession>
<sequence>MSSGTNSTNSDSDSDAGRTSPTMQIISRIGTALAHMEYERILEDSFHITSDGNKLIIQIRLLQTDTWDTPAEVRRPDVVEAEEEHTVTLSNTLPYVATVTASRDGIMASEEIVLAANGGVVLVDFIPRVFDRVEVHYAVARHCVVVFINGYYPGQSNSLCVYFADGKFSTHRDSEAGGADGGPSLDVTYSRTVVPDEDTRDLAHLREALIHIFGSSALVMLASTQVVDLDVVDEKRKKWY</sequence>
<keyword evidence="3" id="KW-1185">Reference proteome</keyword>
<organism evidence="2 3">
    <name type="scientific">Lasiosphaeria ovina</name>
    <dbReference type="NCBI Taxonomy" id="92902"/>
    <lineage>
        <taxon>Eukaryota</taxon>
        <taxon>Fungi</taxon>
        <taxon>Dikarya</taxon>
        <taxon>Ascomycota</taxon>
        <taxon>Pezizomycotina</taxon>
        <taxon>Sordariomycetes</taxon>
        <taxon>Sordariomycetidae</taxon>
        <taxon>Sordariales</taxon>
        <taxon>Lasiosphaeriaceae</taxon>
        <taxon>Lasiosphaeria</taxon>
    </lineage>
</organism>
<protein>
    <submittedName>
        <fullName evidence="2">Uncharacterized protein</fullName>
    </submittedName>
</protein>
<name>A0AAE0JU07_9PEZI</name>
<evidence type="ECO:0000256" key="1">
    <source>
        <dbReference type="SAM" id="MobiDB-lite"/>
    </source>
</evidence>
<reference evidence="2" key="2">
    <citation type="submission" date="2023-06" db="EMBL/GenBank/DDBJ databases">
        <authorList>
            <consortium name="Lawrence Berkeley National Laboratory"/>
            <person name="Haridas S."/>
            <person name="Hensen N."/>
            <person name="Bonometti L."/>
            <person name="Westerberg I."/>
            <person name="Brannstrom I.O."/>
            <person name="Guillou S."/>
            <person name="Cros-Aarteil S."/>
            <person name="Calhoun S."/>
            <person name="Kuo A."/>
            <person name="Mondo S."/>
            <person name="Pangilinan J."/>
            <person name="Riley R."/>
            <person name="Labutti K."/>
            <person name="Andreopoulos B."/>
            <person name="Lipzen A."/>
            <person name="Chen C."/>
            <person name="Yanf M."/>
            <person name="Daum C."/>
            <person name="Ng V."/>
            <person name="Clum A."/>
            <person name="Steindorff A."/>
            <person name="Ohm R."/>
            <person name="Martin F."/>
            <person name="Silar P."/>
            <person name="Natvig D."/>
            <person name="Lalanne C."/>
            <person name="Gautier V."/>
            <person name="Ament-Velasquez S.L."/>
            <person name="Kruys A."/>
            <person name="Hutchinson M.I."/>
            <person name="Powell A.J."/>
            <person name="Barry K."/>
            <person name="Miller A.N."/>
            <person name="Grigoriev I.V."/>
            <person name="Debuchy R."/>
            <person name="Gladieux P."/>
            <person name="Thoren M.H."/>
            <person name="Johannesson H."/>
        </authorList>
    </citation>
    <scope>NUCLEOTIDE SEQUENCE</scope>
    <source>
        <strain evidence="2">CBS 958.72</strain>
    </source>
</reference>
<reference evidence="2" key="1">
    <citation type="journal article" date="2023" name="Mol. Phylogenet. Evol.">
        <title>Genome-scale phylogeny and comparative genomics of the fungal order Sordariales.</title>
        <authorList>
            <person name="Hensen N."/>
            <person name="Bonometti L."/>
            <person name="Westerberg I."/>
            <person name="Brannstrom I.O."/>
            <person name="Guillou S."/>
            <person name="Cros-Aarteil S."/>
            <person name="Calhoun S."/>
            <person name="Haridas S."/>
            <person name="Kuo A."/>
            <person name="Mondo S."/>
            <person name="Pangilinan J."/>
            <person name="Riley R."/>
            <person name="LaButti K."/>
            <person name="Andreopoulos B."/>
            <person name="Lipzen A."/>
            <person name="Chen C."/>
            <person name="Yan M."/>
            <person name="Daum C."/>
            <person name="Ng V."/>
            <person name="Clum A."/>
            <person name="Steindorff A."/>
            <person name="Ohm R.A."/>
            <person name="Martin F."/>
            <person name="Silar P."/>
            <person name="Natvig D.O."/>
            <person name="Lalanne C."/>
            <person name="Gautier V."/>
            <person name="Ament-Velasquez S.L."/>
            <person name="Kruys A."/>
            <person name="Hutchinson M.I."/>
            <person name="Powell A.J."/>
            <person name="Barry K."/>
            <person name="Miller A.N."/>
            <person name="Grigoriev I.V."/>
            <person name="Debuchy R."/>
            <person name="Gladieux P."/>
            <person name="Hiltunen Thoren M."/>
            <person name="Johannesson H."/>
        </authorList>
    </citation>
    <scope>NUCLEOTIDE SEQUENCE</scope>
    <source>
        <strain evidence="2">CBS 958.72</strain>
    </source>
</reference>
<feature type="compositionally biased region" description="Low complexity" evidence="1">
    <location>
        <begin position="1"/>
        <end position="11"/>
    </location>
</feature>
<proteinExistence type="predicted"/>
<evidence type="ECO:0000313" key="3">
    <source>
        <dbReference type="Proteomes" id="UP001287356"/>
    </source>
</evidence>
<evidence type="ECO:0000313" key="2">
    <source>
        <dbReference type="EMBL" id="KAK3361482.1"/>
    </source>
</evidence>
<feature type="region of interest" description="Disordered" evidence="1">
    <location>
        <begin position="1"/>
        <end position="21"/>
    </location>
</feature>
<gene>
    <name evidence="2" type="ORF">B0T24DRAFT_691264</name>
</gene>
<dbReference type="EMBL" id="JAULSN010000011">
    <property type="protein sequence ID" value="KAK3361482.1"/>
    <property type="molecule type" value="Genomic_DNA"/>
</dbReference>